<dbReference type="SMART" id="SM00530">
    <property type="entry name" value="HTH_XRE"/>
    <property type="match status" value="1"/>
</dbReference>
<keyword evidence="4" id="KW-1185">Reference proteome</keyword>
<feature type="domain" description="HTH cro/C1-type" evidence="2">
    <location>
        <begin position="8"/>
        <end position="61"/>
    </location>
</feature>
<dbReference type="Gene3D" id="1.10.260.40">
    <property type="entry name" value="lambda repressor-like DNA-binding domains"/>
    <property type="match status" value="1"/>
</dbReference>
<dbReference type="InterPro" id="IPR010982">
    <property type="entry name" value="Lambda_DNA-bd_dom_sf"/>
</dbReference>
<dbReference type="Pfam" id="PF05656">
    <property type="entry name" value="DUF805"/>
    <property type="match status" value="1"/>
</dbReference>
<accession>A0A975DBT6</accession>
<organism evidence="3 4">
    <name type="scientific">Psychrosphaera ytuae</name>
    <dbReference type="NCBI Taxonomy" id="2820710"/>
    <lineage>
        <taxon>Bacteria</taxon>
        <taxon>Pseudomonadati</taxon>
        <taxon>Pseudomonadota</taxon>
        <taxon>Gammaproteobacteria</taxon>
        <taxon>Alteromonadales</taxon>
        <taxon>Pseudoalteromonadaceae</taxon>
        <taxon>Psychrosphaera</taxon>
    </lineage>
</organism>
<dbReference type="KEGG" id="psym:J1N51_00740"/>
<dbReference type="GO" id="GO:0005886">
    <property type="term" value="C:plasma membrane"/>
    <property type="evidence" value="ECO:0007669"/>
    <property type="project" value="TreeGrafter"/>
</dbReference>
<dbReference type="InterPro" id="IPR008523">
    <property type="entry name" value="DUF805"/>
</dbReference>
<evidence type="ECO:0000313" key="3">
    <source>
        <dbReference type="EMBL" id="QTH64054.1"/>
    </source>
</evidence>
<evidence type="ECO:0000259" key="2">
    <source>
        <dbReference type="PROSITE" id="PS50943"/>
    </source>
</evidence>
<reference evidence="3" key="1">
    <citation type="submission" date="2021-03" db="EMBL/GenBank/DDBJ databases">
        <title>Description of Psychrosphaera ytuae sp. nov. isolated from deep sea sediment of South China Sea.</title>
        <authorList>
            <person name="Zhang J."/>
            <person name="Xu X.-D."/>
        </authorList>
    </citation>
    <scope>NUCLEOTIDE SEQUENCE</scope>
    <source>
        <strain evidence="3">MTZ26</strain>
    </source>
</reference>
<feature type="transmembrane region" description="Helical" evidence="1">
    <location>
        <begin position="95"/>
        <end position="113"/>
    </location>
</feature>
<gene>
    <name evidence="3" type="ORF">J1N51_00740</name>
</gene>
<proteinExistence type="predicted"/>
<keyword evidence="1" id="KW-0472">Membrane</keyword>
<dbReference type="PROSITE" id="PS50943">
    <property type="entry name" value="HTH_CROC1"/>
    <property type="match status" value="1"/>
</dbReference>
<dbReference type="Pfam" id="PF01381">
    <property type="entry name" value="HTH_3"/>
    <property type="match status" value="1"/>
</dbReference>
<dbReference type="SUPFAM" id="SSF47413">
    <property type="entry name" value="lambda repressor-like DNA-binding domains"/>
    <property type="match status" value="1"/>
</dbReference>
<feature type="transmembrane region" description="Helical" evidence="1">
    <location>
        <begin position="148"/>
        <end position="167"/>
    </location>
</feature>
<evidence type="ECO:0000256" key="1">
    <source>
        <dbReference type="SAM" id="Phobius"/>
    </source>
</evidence>
<sequence>MYINQDKLHKLRIDKNWSQDQLATIAGLNIRTIQRLEKGGKASNESLRALASAFEVPSSYLLTEEKEALDYPVNVIKRSVINCYDFSGTIAREHFFWFALFIILTLALAKLISLTTGPLLFQITSLVLFLPWLSTSTKRLRDAGLSPWWQLMILVPVAGVILLLYLLTFPTLKTSD</sequence>
<dbReference type="InterPro" id="IPR001387">
    <property type="entry name" value="Cro/C1-type_HTH"/>
</dbReference>
<dbReference type="Proteomes" id="UP000682739">
    <property type="component" value="Chromosome"/>
</dbReference>
<dbReference type="AlphaFoldDB" id="A0A975DBT6"/>
<dbReference type="RefSeq" id="WP_208832109.1">
    <property type="nucleotide sequence ID" value="NZ_CP072110.1"/>
</dbReference>
<keyword evidence="1" id="KW-1133">Transmembrane helix</keyword>
<dbReference type="GO" id="GO:0003677">
    <property type="term" value="F:DNA binding"/>
    <property type="evidence" value="ECO:0007669"/>
    <property type="project" value="InterPro"/>
</dbReference>
<name>A0A975DBT6_9GAMM</name>
<dbReference type="CDD" id="cd00093">
    <property type="entry name" value="HTH_XRE"/>
    <property type="match status" value="1"/>
</dbReference>
<dbReference type="PANTHER" id="PTHR34980">
    <property type="entry name" value="INNER MEMBRANE PROTEIN-RELATED-RELATED"/>
    <property type="match status" value="1"/>
</dbReference>
<evidence type="ECO:0000313" key="4">
    <source>
        <dbReference type="Proteomes" id="UP000682739"/>
    </source>
</evidence>
<protein>
    <submittedName>
        <fullName evidence="3">DUF805 domain-containing protein</fullName>
    </submittedName>
</protein>
<keyword evidence="1" id="KW-0812">Transmembrane</keyword>
<dbReference type="EMBL" id="CP072110">
    <property type="protein sequence ID" value="QTH64054.1"/>
    <property type="molecule type" value="Genomic_DNA"/>
</dbReference>